<gene>
    <name evidence="1" type="primary">Hypp2157</name>
    <name evidence="1" type="ORF">BLAG_LOCUS16503</name>
</gene>
<reference evidence="1" key="1">
    <citation type="submission" date="2022-01" db="EMBL/GenBank/DDBJ databases">
        <authorList>
            <person name="Braso-Vives M."/>
        </authorList>
    </citation>
    <scope>NUCLEOTIDE SEQUENCE</scope>
</reference>
<accession>A0A8J9ZQM2</accession>
<dbReference type="Proteomes" id="UP000838412">
    <property type="component" value="Chromosome 3"/>
</dbReference>
<dbReference type="EMBL" id="OV696688">
    <property type="protein sequence ID" value="CAH1259123.1"/>
    <property type="molecule type" value="Genomic_DNA"/>
</dbReference>
<keyword evidence="2" id="KW-1185">Reference proteome</keyword>
<name>A0A8J9ZQM2_BRALA</name>
<protein>
    <submittedName>
        <fullName evidence="1">Hypp2157 protein</fullName>
    </submittedName>
</protein>
<sequence length="96" mass="10736">MRRRMHPYFTFTLSLDPSWYCWSSILSSVPDSILQSWAGSGTPFSAWPTGKAAENSGNLETVAVDPAYWRLVLLDMDVAMMELCRIGLLLASTCED</sequence>
<organism evidence="1 2">
    <name type="scientific">Branchiostoma lanceolatum</name>
    <name type="common">Common lancelet</name>
    <name type="synonym">Amphioxus lanceolatum</name>
    <dbReference type="NCBI Taxonomy" id="7740"/>
    <lineage>
        <taxon>Eukaryota</taxon>
        <taxon>Metazoa</taxon>
        <taxon>Chordata</taxon>
        <taxon>Cephalochordata</taxon>
        <taxon>Leptocardii</taxon>
        <taxon>Amphioxiformes</taxon>
        <taxon>Branchiostomatidae</taxon>
        <taxon>Branchiostoma</taxon>
    </lineage>
</organism>
<proteinExistence type="predicted"/>
<evidence type="ECO:0000313" key="1">
    <source>
        <dbReference type="EMBL" id="CAH1259123.1"/>
    </source>
</evidence>
<evidence type="ECO:0000313" key="2">
    <source>
        <dbReference type="Proteomes" id="UP000838412"/>
    </source>
</evidence>
<dbReference type="AlphaFoldDB" id="A0A8J9ZQM2"/>